<dbReference type="InterPro" id="IPR036508">
    <property type="entry name" value="Chitin-bd_dom_sf"/>
</dbReference>
<dbReference type="PANTHER" id="PTHR23301:SF106">
    <property type="entry name" value="CHITIN-BINDING TYPE-2 DOMAIN-CONTAINING PROTEIN-RELATED"/>
    <property type="match status" value="1"/>
</dbReference>
<keyword evidence="2 7" id="KW-0732">Signal</keyword>
<evidence type="ECO:0000256" key="7">
    <source>
        <dbReference type="SAM" id="SignalP"/>
    </source>
</evidence>
<feature type="domain" description="Chitin-binding type-2" evidence="8">
    <location>
        <begin position="766"/>
        <end position="828"/>
    </location>
</feature>
<feature type="domain" description="Chitin-binding type-2" evidence="8">
    <location>
        <begin position="315"/>
        <end position="376"/>
    </location>
</feature>
<dbReference type="GO" id="GO:0008061">
    <property type="term" value="F:chitin binding"/>
    <property type="evidence" value="ECO:0007669"/>
    <property type="project" value="UniProtKB-KW"/>
</dbReference>
<keyword evidence="3" id="KW-0677">Repeat</keyword>
<dbReference type="InterPro" id="IPR002557">
    <property type="entry name" value="Chitin-bd_dom"/>
</dbReference>
<organism evidence="9 10">
    <name type="scientific">Rotaria socialis</name>
    <dbReference type="NCBI Taxonomy" id="392032"/>
    <lineage>
        <taxon>Eukaryota</taxon>
        <taxon>Metazoa</taxon>
        <taxon>Spiralia</taxon>
        <taxon>Gnathifera</taxon>
        <taxon>Rotifera</taxon>
        <taxon>Eurotatoria</taxon>
        <taxon>Bdelloidea</taxon>
        <taxon>Philodinida</taxon>
        <taxon>Philodinidae</taxon>
        <taxon>Rotaria</taxon>
    </lineage>
</organism>
<keyword evidence="1" id="KW-0147">Chitin-binding</keyword>
<feature type="domain" description="Chitin-binding type-2" evidence="8">
    <location>
        <begin position="971"/>
        <end position="1035"/>
    </location>
</feature>
<protein>
    <recommendedName>
        <fullName evidence="8">Chitin-binding type-2 domain-containing protein</fullName>
    </recommendedName>
</protein>
<feature type="compositionally biased region" description="Gly residues" evidence="6">
    <location>
        <begin position="684"/>
        <end position="699"/>
    </location>
</feature>
<feature type="compositionally biased region" description="Low complexity" evidence="6">
    <location>
        <begin position="723"/>
        <end position="736"/>
    </location>
</feature>
<evidence type="ECO:0000313" key="9">
    <source>
        <dbReference type="EMBL" id="CAF3577777.1"/>
    </source>
</evidence>
<dbReference type="GO" id="GO:0005576">
    <property type="term" value="C:extracellular region"/>
    <property type="evidence" value="ECO:0007669"/>
    <property type="project" value="InterPro"/>
</dbReference>
<evidence type="ECO:0000256" key="2">
    <source>
        <dbReference type="ARBA" id="ARBA00022729"/>
    </source>
</evidence>
<feature type="domain" description="Chitin-binding type-2" evidence="8">
    <location>
        <begin position="231"/>
        <end position="286"/>
    </location>
</feature>
<reference evidence="9" key="1">
    <citation type="submission" date="2021-02" db="EMBL/GenBank/DDBJ databases">
        <authorList>
            <person name="Nowell W R."/>
        </authorList>
    </citation>
    <scope>NUCLEOTIDE SEQUENCE</scope>
</reference>
<evidence type="ECO:0000256" key="5">
    <source>
        <dbReference type="ARBA" id="ARBA00023180"/>
    </source>
</evidence>
<dbReference type="Proteomes" id="UP000663872">
    <property type="component" value="Unassembled WGS sequence"/>
</dbReference>
<feature type="domain" description="Chitin-binding type-2" evidence="8">
    <location>
        <begin position="1172"/>
        <end position="1236"/>
    </location>
</feature>
<evidence type="ECO:0000313" key="10">
    <source>
        <dbReference type="Proteomes" id="UP000663872"/>
    </source>
</evidence>
<feature type="chain" id="PRO_5032606400" description="Chitin-binding type-2 domain-containing protein" evidence="7">
    <location>
        <begin position="29"/>
        <end position="2150"/>
    </location>
</feature>
<dbReference type="PANTHER" id="PTHR23301">
    <property type="entry name" value="CHITIN BINDING PERITROPHIN-A"/>
    <property type="match status" value="1"/>
</dbReference>
<evidence type="ECO:0000259" key="8">
    <source>
        <dbReference type="PROSITE" id="PS50940"/>
    </source>
</evidence>
<dbReference type="SMART" id="SM00494">
    <property type="entry name" value="ChtBD2"/>
    <property type="match status" value="13"/>
</dbReference>
<evidence type="ECO:0000256" key="3">
    <source>
        <dbReference type="ARBA" id="ARBA00022737"/>
    </source>
</evidence>
<dbReference type="PROSITE" id="PS50940">
    <property type="entry name" value="CHIT_BIND_II"/>
    <property type="match status" value="7"/>
</dbReference>
<dbReference type="Pfam" id="PF01607">
    <property type="entry name" value="CBM_14"/>
    <property type="match status" value="4"/>
</dbReference>
<keyword evidence="5" id="KW-0325">Glycoprotein</keyword>
<feature type="compositionally biased region" description="Low complexity" evidence="6">
    <location>
        <begin position="2120"/>
        <end position="2140"/>
    </location>
</feature>
<evidence type="ECO:0000256" key="4">
    <source>
        <dbReference type="ARBA" id="ARBA00023157"/>
    </source>
</evidence>
<proteinExistence type="predicted"/>
<accession>A0A818LGS3</accession>
<dbReference type="EMBL" id="CAJNYT010003560">
    <property type="protein sequence ID" value="CAF3577777.1"/>
    <property type="molecule type" value="Genomic_DNA"/>
</dbReference>
<comment type="caution">
    <text evidence="9">The sequence shown here is derived from an EMBL/GenBank/DDBJ whole genome shotgun (WGS) entry which is preliminary data.</text>
</comment>
<dbReference type="SUPFAM" id="SSF57625">
    <property type="entry name" value="Invertebrate chitin-binding proteins"/>
    <property type="match status" value="5"/>
</dbReference>
<name>A0A818LGS3_9BILA</name>
<gene>
    <name evidence="9" type="ORF">GRG538_LOCUS21560</name>
</gene>
<dbReference type="InterPro" id="IPR051940">
    <property type="entry name" value="Chitin_bind-dev_reg"/>
</dbReference>
<feature type="region of interest" description="Disordered" evidence="6">
    <location>
        <begin position="684"/>
        <end position="736"/>
    </location>
</feature>
<feature type="region of interest" description="Disordered" evidence="6">
    <location>
        <begin position="2112"/>
        <end position="2150"/>
    </location>
</feature>
<feature type="domain" description="Chitin-binding type-2" evidence="8">
    <location>
        <begin position="132"/>
        <end position="195"/>
    </location>
</feature>
<evidence type="ECO:0000256" key="1">
    <source>
        <dbReference type="ARBA" id="ARBA00022669"/>
    </source>
</evidence>
<dbReference type="Gene3D" id="2.170.140.10">
    <property type="entry name" value="Chitin binding domain"/>
    <property type="match status" value="5"/>
</dbReference>
<feature type="compositionally biased region" description="Low complexity" evidence="6">
    <location>
        <begin position="700"/>
        <end position="714"/>
    </location>
</feature>
<sequence>MYAYLFNNIGLLSVLSAITIYLPDEVASFTRCPERGTTQFSSISYYADEKFCNVYHKCNCSLAECYVVESHVCPIAKVYSKTRATCLDIEEEGCESTYVQWVQTHSSNTEESNGRAAIMISDSLLPSTSGKDFECEQGQPGKFSDPNICNIFHVCITRNEKTVDQPFMCPYPTIFKSGPSGKMFCARPEPNDCQGKAFYRTMEDSTNMAKNIYNDNDDATSYRLPENSLIIEECTKSGVYPDSLYCNAYHKCTNKGEDEQYLCENQLLFNPESNICDYPINVVCGGKGLLRRPAGFSNGTLVNSSYIMVYGTELRPDCPSHVSNVLVADVNYCNVFYHCQSGHGSVYMCRDGTVFDSLNQEGVSSCRSEELIDCGNRLILTPQGKRLSTYVKNERPKSNMNGFGMESTYSKERRISFNNNNNINNNNNNNINNNNNNNINNNNNNNNNNMNMNMNNFNAQYSNFILLPPPMHNQKVVVDVPFDCKGRIDGHWRDVRYCDIFHACIAGEQKRSYGCNQIGEKFYFDDASQKCEFTSRTPSGCQSNQYYTSIEPIPSIPGSQLVTEPPTEPWKIFIQSREQFGCSGKQDGFYASRWCNVFYRCYTGIATSFLCPKMPSGARLWWVQHGSPQSIAQETASCTWPCETGRRCGSPGGIIADSGSTVGESQQEAETVFSQSLCTTASAGGSGTGTGTGSGGGAGSFPSMSSGGSSSSGSLAPNPPMTGGSSSSSAGSGTKFSGPVAMGAGIGSTAGGSSSTSDGAFSVDSEVSCIGQADGVFLASRYCNIFHRCVSGSRRDFRCPRATNTPYDLWWNQQTQQCDWPCRIQCSGSVYGTSTSSQQVRTENALLFSNECAGYQVNFHAHANTGILNGQAMAYSSISHEPEPTRLAMSKLIENPDPNFICTQAGKFPTRRYCNVYYECSDAGLAPLQTYECVDSFFDRSQGVCMPKDQVPCLGGIFPYDSVPIDRNPDSLQCSTNSGFQLHTSRQFCNIYYLCDGTQTTPTTFRCFDRQTQQEGIYDPFAERCDSRRNSNCQNAILNLSHTQLYRSVSIDHRRLPDLSILPCKYDQQYVIEHEQYCNLYHVCKQGNYHLFACISNGEDNQPTSYFYQPNGQCAAPLPTLCPRTKSVFSYGRLLATANSEIFQPFIMPEQQQQQQHYNYGSIPIQERVEPIPKCRSTDNYIISHERYCNLFYGCKEGELILYACVDRLTHTYGGLFQSSTGNCISPNDNLGQCATNEFFRPTIAPTTRNYPNAAFRSYTMLETSNDTVATNNHEQRRSNETTEMKSSFSCANRADGYYESEWCNIFYRCVAGKRMDERCPGAGTQALANYDLWWRHQNSVYNGTNPLYFGGLDYKVRCEWPCKVECHKSVWLSTENTNGSADVVLQKDQTLRPDCSIVVNRRMENTMQQTQQMIMYSDIPNPSNFTCPFNLQGVKARLGDAKFCNVFHECINGKLIGSFLCIESQFDTKEKDCVSFTKSSTCPHERRYSYSRAQLAAQTTPTTYFEAVEIRSVNPSGYECITDGIHTDPMFCNLFHACSGRTRRTFQCRQTGTDGVNDGVSTFDLNTKSCVRFSPYSCQTLLYNQEFVILPVMFKPPTVSPCGKEGFFPVSDVTAQYCNMFAWCPKGHGEAKVFECVPSLPGAHLGAFDMSRRSCTSRTTCPRARQSSPYNTSLLAMTLRPKVVSISKRKQFSLTSTMLENGYIALGVDFQTSFTCPIGTTGFHSNPNYCDVFHYCYETGELSSFVCASMPNRYQLWWSHQNEPGRPDNVFCDWPCNLQGVYSCPAHKAILMRDRQPIGNVAQQEVIEATCSSAQVPTVAIINSGYTPDPTGFMTPGFYPSPSMDFNNIPQQSQQPQIPQIPQQPQQPQLPVASSILGYQPCQASNEWYVSPSSIRCSSSFAAMGYAPDQKDCSKYYVCDPYIGGDGMSSGILMQCLAGLWWDQQRRTCVLPSEVACNPYNIINSQGQGPIFDNNVNVMYQPSVPLPSFDTTPLVVFPQHQQPAQIVPGQGGAEPPCRGGPLCLEVGLNILQQMKAIPGRPGWFYKCDSQCALEMRCPPGLVFDDSYQRCEWPGAGPQMINQRLSSLRDMKSEDNKNGTKTSVKKMRLMTTMKQAPKASSTVSTSSSSFSSPSTTTVSSANETAKMVSP</sequence>
<feature type="domain" description="Chitin-binding type-2" evidence="8">
    <location>
        <begin position="1895"/>
        <end position="1960"/>
    </location>
</feature>
<evidence type="ECO:0000256" key="6">
    <source>
        <dbReference type="SAM" id="MobiDB-lite"/>
    </source>
</evidence>
<feature type="signal peptide" evidence="7">
    <location>
        <begin position="1"/>
        <end position="28"/>
    </location>
</feature>
<keyword evidence="4" id="KW-1015">Disulfide bond</keyword>